<feature type="chain" id="PRO_5047185228" evidence="2">
    <location>
        <begin position="21"/>
        <end position="496"/>
    </location>
</feature>
<evidence type="ECO:0000256" key="1">
    <source>
        <dbReference type="PROSITE-ProRule" id="PRU00339"/>
    </source>
</evidence>
<dbReference type="InterPro" id="IPR019734">
    <property type="entry name" value="TPR_rpt"/>
</dbReference>
<evidence type="ECO:0000313" key="4">
    <source>
        <dbReference type="Proteomes" id="UP001595906"/>
    </source>
</evidence>
<feature type="signal peptide" evidence="2">
    <location>
        <begin position="1"/>
        <end position="20"/>
    </location>
</feature>
<dbReference type="PROSITE" id="PS50005">
    <property type="entry name" value="TPR"/>
    <property type="match status" value="1"/>
</dbReference>
<keyword evidence="2" id="KW-0732">Signal</keyword>
<comment type="caution">
    <text evidence="3">The sequence shown here is derived from an EMBL/GenBank/DDBJ whole genome shotgun (WGS) entry which is preliminary data.</text>
</comment>
<dbReference type="Proteomes" id="UP001595906">
    <property type="component" value="Unassembled WGS sequence"/>
</dbReference>
<protein>
    <submittedName>
        <fullName evidence="3">Tetratricopeptide repeat protein</fullName>
    </submittedName>
</protein>
<evidence type="ECO:0000313" key="3">
    <source>
        <dbReference type="EMBL" id="MFC4231257.1"/>
    </source>
</evidence>
<keyword evidence="1" id="KW-0802">TPR repeat</keyword>
<reference evidence="4" key="1">
    <citation type="journal article" date="2019" name="Int. J. Syst. Evol. Microbiol.">
        <title>The Global Catalogue of Microorganisms (GCM) 10K type strain sequencing project: providing services to taxonomists for standard genome sequencing and annotation.</title>
        <authorList>
            <consortium name="The Broad Institute Genomics Platform"/>
            <consortium name="The Broad Institute Genome Sequencing Center for Infectious Disease"/>
            <person name="Wu L."/>
            <person name="Ma J."/>
        </authorList>
    </citation>
    <scope>NUCLEOTIDE SEQUENCE [LARGE SCALE GENOMIC DNA]</scope>
    <source>
        <strain evidence="4">CECT 8010</strain>
    </source>
</reference>
<dbReference type="EMBL" id="JBHSDC010000003">
    <property type="protein sequence ID" value="MFC4231257.1"/>
    <property type="molecule type" value="Genomic_DNA"/>
</dbReference>
<keyword evidence="4" id="KW-1185">Reference proteome</keyword>
<evidence type="ECO:0000256" key="2">
    <source>
        <dbReference type="SAM" id="SignalP"/>
    </source>
</evidence>
<gene>
    <name evidence="3" type="ORF">ACFOW1_05105</name>
</gene>
<dbReference type="Gene3D" id="1.25.40.10">
    <property type="entry name" value="Tetratricopeptide repeat domain"/>
    <property type="match status" value="1"/>
</dbReference>
<sequence length="496" mass="56859">MIKRFLFCICVVLISISANAQKVYEFNSTCQQAYLEISKLKFINAKVLLDKAKQQNPNNLIPTLLENYIDFFPLFLSEDADEYAKFKIRIAERIALLETGPQTSPFYKFSLSVVYMQKAAIEIKFVENWRAGWDIRKSFQLIKENKKTFTTFAPNDLVMGILQSVTAIVPKGYAALVSLLGMSGSMTEGMKLVNNFMNSSDPYAKLMNAEGTLVYCYLAFFLQNKHAEVFALIKNKKLDIVNNLSLAYMASNLAINDKQIDYAKSIILNRNKSADYLQIAAWDYELAHVKLYRQEFQEAAQHFETYLANFKGNFYIKDTYLKLSWCYYLQGNMTAAEVARNNVIKKGALYTDADKQAFQEAKTGTWQNITLLKARLLNDGGLNKEALQVLNAKGIASFTKEEEKIQFNYRYARINDDMHNDIEAIQYYLKTIETGANRKEYFAARAALQLGEIYERQNKKTIAVSYFQQCLDMKDHEYKNSLDQKAKAAIARCTGE</sequence>
<dbReference type="RefSeq" id="WP_379012644.1">
    <property type="nucleotide sequence ID" value="NZ_JBHSDC010000003.1"/>
</dbReference>
<name>A0ABV8PTC4_9BACT</name>
<proteinExistence type="predicted"/>
<dbReference type="InterPro" id="IPR011990">
    <property type="entry name" value="TPR-like_helical_dom_sf"/>
</dbReference>
<feature type="repeat" description="TPR" evidence="1">
    <location>
        <begin position="444"/>
        <end position="477"/>
    </location>
</feature>
<accession>A0ABV8PTC4</accession>
<organism evidence="3 4">
    <name type="scientific">Parasediminibacterium paludis</name>
    <dbReference type="NCBI Taxonomy" id="908966"/>
    <lineage>
        <taxon>Bacteria</taxon>
        <taxon>Pseudomonadati</taxon>
        <taxon>Bacteroidota</taxon>
        <taxon>Chitinophagia</taxon>
        <taxon>Chitinophagales</taxon>
        <taxon>Chitinophagaceae</taxon>
        <taxon>Parasediminibacterium</taxon>
    </lineage>
</organism>